<dbReference type="PANTHER" id="PTHR10133">
    <property type="entry name" value="DNA POLYMERASE I"/>
    <property type="match status" value="1"/>
</dbReference>
<dbReference type="CDD" id="cd08637">
    <property type="entry name" value="DNA_pol_A_pol_I_C"/>
    <property type="match status" value="1"/>
</dbReference>
<dbReference type="InterPro" id="IPR036279">
    <property type="entry name" value="5-3_exonuclease_C_sf"/>
</dbReference>
<comment type="function">
    <text evidence="17">In addition to polymerase activity, this DNA polymerase exhibits 3'-5' and 5'-3' exonuclease activity.</text>
</comment>
<evidence type="ECO:0000256" key="5">
    <source>
        <dbReference type="ARBA" id="ARBA00022679"/>
    </source>
</evidence>
<keyword evidence="12 17" id="KW-0239">DNA-directed DNA polymerase</keyword>
<evidence type="ECO:0000256" key="1">
    <source>
        <dbReference type="ARBA" id="ARBA00007705"/>
    </source>
</evidence>
<feature type="domain" description="3'-5' exonuclease" evidence="19">
    <location>
        <begin position="328"/>
        <end position="523"/>
    </location>
</feature>
<dbReference type="Gene3D" id="1.10.150.20">
    <property type="entry name" value="5' to 3' exonuclease, C-terminal subdomain"/>
    <property type="match status" value="2"/>
</dbReference>
<reference evidence="22 23" key="1">
    <citation type="submission" date="2023-08" db="EMBL/GenBank/DDBJ databases">
        <title>Characterization of two Paracoccaceae strains isolated from Phycosphere and proposal of Xinfangfangia lacusdiani sp. nov.</title>
        <authorList>
            <person name="Deng Y."/>
            <person name="Zhang Y.Q."/>
        </authorList>
    </citation>
    <scope>NUCLEOTIDE SEQUENCE [LARGE SCALE GENOMIC DNA]</scope>
    <source>
        <strain evidence="22 23">CPCC 101601</strain>
    </source>
</reference>
<gene>
    <name evidence="17 22" type="primary">polA</name>
    <name evidence="22" type="ORF">Q9295_11045</name>
</gene>
<keyword evidence="6 17" id="KW-0548">Nucleotidyltransferase</keyword>
<dbReference type="Gene3D" id="1.20.1060.10">
    <property type="entry name" value="Taq DNA Polymerase, Chain T, domain 4"/>
    <property type="match status" value="1"/>
</dbReference>
<dbReference type="InterPro" id="IPR019760">
    <property type="entry name" value="DNA-dir_DNA_pol_A_CS"/>
</dbReference>
<keyword evidence="18" id="KW-0175">Coiled coil</keyword>
<keyword evidence="7 17" id="KW-0235">DNA replication</keyword>
<evidence type="ECO:0000256" key="9">
    <source>
        <dbReference type="ARBA" id="ARBA00022763"/>
    </source>
</evidence>
<dbReference type="SUPFAM" id="SSF53098">
    <property type="entry name" value="Ribonuclease H-like"/>
    <property type="match status" value="1"/>
</dbReference>
<evidence type="ECO:0000313" key="23">
    <source>
        <dbReference type="Proteomes" id="UP001239680"/>
    </source>
</evidence>
<dbReference type="SMART" id="SM00482">
    <property type="entry name" value="POLAc"/>
    <property type="match status" value="1"/>
</dbReference>
<dbReference type="InterPro" id="IPR036397">
    <property type="entry name" value="RNaseH_sf"/>
</dbReference>
<evidence type="ECO:0000256" key="13">
    <source>
        <dbReference type="ARBA" id="ARBA00023125"/>
    </source>
</evidence>
<dbReference type="PRINTS" id="PR00868">
    <property type="entry name" value="DNAPOLI"/>
</dbReference>
<comment type="similarity">
    <text evidence="1 17">Belongs to the DNA polymerase type-A family.</text>
</comment>
<comment type="catalytic activity">
    <reaction evidence="15 17">
        <text>DNA(n) + a 2'-deoxyribonucleoside 5'-triphosphate = DNA(n+1) + diphosphate</text>
        <dbReference type="Rhea" id="RHEA:22508"/>
        <dbReference type="Rhea" id="RHEA-COMP:17339"/>
        <dbReference type="Rhea" id="RHEA-COMP:17340"/>
        <dbReference type="ChEBI" id="CHEBI:33019"/>
        <dbReference type="ChEBI" id="CHEBI:61560"/>
        <dbReference type="ChEBI" id="CHEBI:173112"/>
        <dbReference type="EC" id="2.7.7.7"/>
    </reaction>
</comment>
<dbReference type="InterPro" id="IPR012337">
    <property type="entry name" value="RNaseH-like_sf"/>
</dbReference>
<dbReference type="InterPro" id="IPR002421">
    <property type="entry name" value="5-3_exonuclease"/>
</dbReference>
<dbReference type="SMART" id="SM00279">
    <property type="entry name" value="HhH2"/>
    <property type="match status" value="1"/>
</dbReference>
<dbReference type="EC" id="2.7.7.7" evidence="3 16"/>
<feature type="domain" description="5'-3' exonuclease" evidence="20">
    <location>
        <begin position="7"/>
        <end position="267"/>
    </location>
</feature>
<dbReference type="EMBL" id="JAVDBT010000009">
    <property type="protein sequence ID" value="MDQ2066913.1"/>
    <property type="molecule type" value="Genomic_DNA"/>
</dbReference>
<dbReference type="InterPro" id="IPR002562">
    <property type="entry name" value="3'-5'_exonuclease_dom"/>
</dbReference>
<dbReference type="PANTHER" id="PTHR10133:SF27">
    <property type="entry name" value="DNA POLYMERASE NU"/>
    <property type="match status" value="1"/>
</dbReference>
<dbReference type="InterPro" id="IPR020045">
    <property type="entry name" value="DNA_polI_H3TH"/>
</dbReference>
<dbReference type="CDD" id="cd09898">
    <property type="entry name" value="H3TH_53EXO"/>
    <property type="match status" value="1"/>
</dbReference>
<dbReference type="SUPFAM" id="SSF88723">
    <property type="entry name" value="PIN domain-like"/>
    <property type="match status" value="1"/>
</dbReference>
<organism evidence="22 23">
    <name type="scientific">Pseudogemmobacter lacusdianii</name>
    <dbReference type="NCBI Taxonomy" id="3069608"/>
    <lineage>
        <taxon>Bacteria</taxon>
        <taxon>Pseudomonadati</taxon>
        <taxon>Pseudomonadota</taxon>
        <taxon>Alphaproteobacteria</taxon>
        <taxon>Rhodobacterales</taxon>
        <taxon>Paracoccaceae</taxon>
        <taxon>Pseudogemmobacter</taxon>
    </lineage>
</organism>
<dbReference type="InterPro" id="IPR001098">
    <property type="entry name" value="DNA-dir_DNA_pol_A_palm_dom"/>
</dbReference>
<comment type="caution">
    <text evidence="22">The sequence shown here is derived from an EMBL/GenBank/DDBJ whole genome shotgun (WGS) entry which is preliminary data.</text>
</comment>
<keyword evidence="5 17" id="KW-0808">Transferase</keyword>
<dbReference type="Gene3D" id="3.40.50.1010">
    <property type="entry name" value="5'-nuclease"/>
    <property type="match status" value="1"/>
</dbReference>
<dbReference type="Gene3D" id="3.30.420.10">
    <property type="entry name" value="Ribonuclease H-like superfamily/Ribonuclease H"/>
    <property type="match status" value="1"/>
</dbReference>
<sequence>MAFGKGHHLHLIDGSAYIFRAYHALPPLTRQSDGLPIGAVAGFCNILWNEISSEKRASGATHIAVIFDHSATTFRNAIYPEYKANRPPLPEDLRPQFPLTREATRAFNVSCIEIEGYEADDIIATLATQAAEAGGSCTIISSDKDLMQLVRPGIDMFDPMKSRTIGPDEVFEKFGVSPDRVVDVQALAGDSTDNVPGAPGIGLKTAALLIQEYGDLSTLLERAGEIKQPKRRETLVNNAELIRISEKLVRLDDKVPLDIPLETMEITAPEPEKLLKFLTDMEFRTLTRRVAERLKVEVPAIEAAPAKAAAAAPAAVEQDRLPFDPSTYVAIRDRATLDQWLARIAEIGHVAIDTETTSLDEMQAELVGISLAIDPGQAAYIPLGHKQGGGDLFGSASLVEGQLNLSETLAALKPILEDPAILKIGQNMKYDYKILARHGIRMAPIDDTMLMSYAMQAGLNQHGMDLLSEKYLGHQPIPIKSLLGTGKSQITFDQVGVDDAVKYGAEDADITLRLWQLFKPQLHQNRVTTVYETLERPLVPVLADMEMAGIAVNRDTLSRMSNAFAQKLAQLEDEIAETAGEKFNVGSPKQLGEVLFDRMEIPGGTKGKTGAYGTGADVLEDITTMKDSHPQGAQLASLVLDWRSIAKLKSTYTDALQQAINPETARVHTSYSIAGASTGRLSSTDPNLQNIPVRTEEGRRIREAFVAPPGKLLVSLDYSQIELRILAHIANIPSLQQAFQQGIDIHAMTASEMFNVPLDQMTSDVRRKAKAINFGVIYGISGFGLARNLRIPRAEAQGFIDRYFERFPGIKEYMAQTVKFAQEHGYVQTLFGRKIHTPEINAKGPGAGFAKRAAINAPIQGTAADVIRRAMIRMPEAIKDLPARMLLQVHDELLFEVEEAAAPALIEVARKVMEGANAPIVSLKVPLTVEAGQGRNWAEAH</sequence>
<evidence type="ECO:0000259" key="20">
    <source>
        <dbReference type="SMART" id="SM00475"/>
    </source>
</evidence>
<protein>
    <recommendedName>
        <fullName evidence="4 16">DNA polymerase I</fullName>
        <ecNumber evidence="3 16">2.7.7.7</ecNumber>
    </recommendedName>
</protein>
<dbReference type="Proteomes" id="UP001239680">
    <property type="component" value="Unassembled WGS sequence"/>
</dbReference>
<keyword evidence="11 17" id="KW-0269">Exonuclease</keyword>
<dbReference type="SMART" id="SM00475">
    <property type="entry name" value="53EXOc"/>
    <property type="match status" value="1"/>
</dbReference>
<evidence type="ECO:0000256" key="15">
    <source>
        <dbReference type="ARBA" id="ARBA00049244"/>
    </source>
</evidence>
<dbReference type="PROSITE" id="PS00447">
    <property type="entry name" value="DNA_POLYMERASE_A"/>
    <property type="match status" value="1"/>
</dbReference>
<evidence type="ECO:0000256" key="6">
    <source>
        <dbReference type="ARBA" id="ARBA00022695"/>
    </source>
</evidence>
<evidence type="ECO:0000256" key="17">
    <source>
        <dbReference type="RuleBase" id="RU004460"/>
    </source>
</evidence>
<evidence type="ECO:0000259" key="21">
    <source>
        <dbReference type="SMART" id="SM00482"/>
    </source>
</evidence>
<dbReference type="Pfam" id="PF01367">
    <property type="entry name" value="5_3_exonuc"/>
    <property type="match status" value="1"/>
</dbReference>
<dbReference type="NCBIfam" id="TIGR00593">
    <property type="entry name" value="pola"/>
    <property type="match status" value="1"/>
</dbReference>
<evidence type="ECO:0000256" key="16">
    <source>
        <dbReference type="NCBIfam" id="TIGR00593"/>
    </source>
</evidence>
<proteinExistence type="inferred from homology"/>
<evidence type="ECO:0000256" key="7">
    <source>
        <dbReference type="ARBA" id="ARBA00022705"/>
    </source>
</evidence>
<evidence type="ECO:0000256" key="12">
    <source>
        <dbReference type="ARBA" id="ARBA00022932"/>
    </source>
</evidence>
<dbReference type="InterPro" id="IPR008918">
    <property type="entry name" value="HhH2"/>
</dbReference>
<evidence type="ECO:0000313" key="22">
    <source>
        <dbReference type="EMBL" id="MDQ2066913.1"/>
    </source>
</evidence>
<dbReference type="InterPro" id="IPR020046">
    <property type="entry name" value="5-3_exonucl_a-hlix_arch_N"/>
</dbReference>
<dbReference type="Pfam" id="PF02739">
    <property type="entry name" value="5_3_exonuc_N"/>
    <property type="match status" value="1"/>
</dbReference>
<dbReference type="SMART" id="SM00474">
    <property type="entry name" value="35EXOc"/>
    <property type="match status" value="1"/>
</dbReference>
<dbReference type="NCBIfam" id="NF004397">
    <property type="entry name" value="PRK05755.1"/>
    <property type="match status" value="1"/>
</dbReference>
<dbReference type="Pfam" id="PF00476">
    <property type="entry name" value="DNA_pol_A"/>
    <property type="match status" value="1"/>
</dbReference>
<evidence type="ECO:0000256" key="3">
    <source>
        <dbReference type="ARBA" id="ARBA00012417"/>
    </source>
</evidence>
<evidence type="ECO:0000259" key="19">
    <source>
        <dbReference type="SMART" id="SM00474"/>
    </source>
</evidence>
<name>A0ABU0VZF4_9RHOB</name>
<evidence type="ECO:0000256" key="2">
    <source>
        <dbReference type="ARBA" id="ARBA00011541"/>
    </source>
</evidence>
<feature type="domain" description="DNA-directed DNA polymerase family A palm" evidence="21">
    <location>
        <begin position="698"/>
        <end position="901"/>
    </location>
</feature>
<dbReference type="InterPro" id="IPR043502">
    <property type="entry name" value="DNA/RNA_pol_sf"/>
</dbReference>
<keyword evidence="23" id="KW-1185">Reference proteome</keyword>
<evidence type="ECO:0000256" key="4">
    <source>
        <dbReference type="ARBA" id="ARBA00020311"/>
    </source>
</evidence>
<dbReference type="SUPFAM" id="SSF47807">
    <property type="entry name" value="5' to 3' exonuclease, C-terminal subdomain"/>
    <property type="match status" value="1"/>
</dbReference>
<accession>A0ABU0VZF4</accession>
<dbReference type="Pfam" id="PF01612">
    <property type="entry name" value="DNA_pol_A_exo1"/>
    <property type="match status" value="1"/>
</dbReference>
<dbReference type="GO" id="GO:0003887">
    <property type="term" value="F:DNA-directed DNA polymerase activity"/>
    <property type="evidence" value="ECO:0007669"/>
    <property type="project" value="UniProtKB-EC"/>
</dbReference>
<keyword evidence="13 17" id="KW-0238">DNA-binding</keyword>
<comment type="subunit">
    <text evidence="2">Single-chain monomer with multiple functions.</text>
</comment>
<keyword evidence="10 17" id="KW-0378">Hydrolase</keyword>
<keyword evidence="14 17" id="KW-0234">DNA repair</keyword>
<evidence type="ECO:0000256" key="11">
    <source>
        <dbReference type="ARBA" id="ARBA00022839"/>
    </source>
</evidence>
<dbReference type="InterPro" id="IPR002298">
    <property type="entry name" value="DNA_polymerase_A"/>
</dbReference>
<dbReference type="InterPro" id="IPR018320">
    <property type="entry name" value="DNA_polymerase_1"/>
</dbReference>
<evidence type="ECO:0000256" key="8">
    <source>
        <dbReference type="ARBA" id="ARBA00022722"/>
    </source>
</evidence>
<dbReference type="RefSeq" id="WP_306680621.1">
    <property type="nucleotide sequence ID" value="NZ_JAVDBT010000009.1"/>
</dbReference>
<evidence type="ECO:0000256" key="10">
    <source>
        <dbReference type="ARBA" id="ARBA00022801"/>
    </source>
</evidence>
<dbReference type="SUPFAM" id="SSF56672">
    <property type="entry name" value="DNA/RNA polymerases"/>
    <property type="match status" value="1"/>
</dbReference>
<dbReference type="CDD" id="cd09859">
    <property type="entry name" value="PIN_53EXO"/>
    <property type="match status" value="1"/>
</dbReference>
<dbReference type="InterPro" id="IPR029060">
    <property type="entry name" value="PIN-like_dom_sf"/>
</dbReference>
<keyword evidence="8" id="KW-0540">Nuclease</keyword>
<dbReference type="CDD" id="cd06139">
    <property type="entry name" value="DNA_polA_I_Ecoli_like_exo"/>
    <property type="match status" value="1"/>
</dbReference>
<evidence type="ECO:0000256" key="14">
    <source>
        <dbReference type="ARBA" id="ARBA00023204"/>
    </source>
</evidence>
<evidence type="ECO:0000256" key="18">
    <source>
        <dbReference type="SAM" id="Coils"/>
    </source>
</evidence>
<keyword evidence="9 17" id="KW-0227">DNA damage</keyword>
<feature type="coiled-coil region" evidence="18">
    <location>
        <begin position="554"/>
        <end position="581"/>
    </location>
</feature>
<dbReference type="Gene3D" id="3.30.70.370">
    <property type="match status" value="1"/>
</dbReference>